<accession>A0A220UQC7</accession>
<feature type="chain" id="PRO_5012374904" description="DUF4097 domain-containing protein" evidence="1">
    <location>
        <begin position="27"/>
        <end position="318"/>
    </location>
</feature>
<dbReference type="KEGG" id="sbj:CF168_16960"/>
<protein>
    <recommendedName>
        <fullName evidence="2">DUF4097 domain-containing protein</fullName>
    </recommendedName>
</protein>
<evidence type="ECO:0000256" key="1">
    <source>
        <dbReference type="SAM" id="SignalP"/>
    </source>
</evidence>
<dbReference type="RefSeq" id="WP_088211050.1">
    <property type="nucleotide sequence ID" value="NZ_CP022358.1"/>
</dbReference>
<keyword evidence="4" id="KW-1185">Reference proteome</keyword>
<dbReference type="EMBL" id="CP022358">
    <property type="protein sequence ID" value="ASK70407.1"/>
    <property type="molecule type" value="Genomic_DNA"/>
</dbReference>
<proteinExistence type="predicted"/>
<dbReference type="Pfam" id="PF13349">
    <property type="entry name" value="DUF4097"/>
    <property type="match status" value="1"/>
</dbReference>
<sequence>MSHFTLTKTSILVSTLYFGLMGSVFAAESVDKQLPMSSDTLLQIKVQRGEVQIQSWDKNEVSVTGTLDELSEGFVFEQKGNNLNIEDKMPRHYNGSDNNGSKLTIKVPKTVKLNADTISANLQISQTQGELELNTVSGNITAEALDGTPTLHTVSGDITTKGLAGKVMLDTVSGEIKDTQSKGEIKYRLVSGDLDSQTLADKVKVEQVSGEIKADLNTAKEVNVRTVSGDTQVSLAKSFDKANLESVSGDIIVTFADTPDANFELNGGPGGKIKNGLSQDVPQRQKYVPNESLSFQTGSGSASVKMDTISGNLILKKQ</sequence>
<dbReference type="AlphaFoldDB" id="A0A220UQC7"/>
<dbReference type="Proteomes" id="UP000198367">
    <property type="component" value="Chromosome"/>
</dbReference>
<reference evidence="3 4" key="1">
    <citation type="submission" date="2017-07" db="EMBL/GenBank/DDBJ databases">
        <title>Phenotypical and genomic characterization of a clinical isolate of Shewanella bicestrii sp. nov. producing an extended-spectrum beta-lactamase and a new oxacillinase variant.</title>
        <authorList>
            <person name="Jousset A.B."/>
            <person name="Bonnin R.A."/>
            <person name="Girlich D."/>
            <person name="Dabos L."/>
            <person name="Potron A."/>
            <person name="Dortet L."/>
            <person name="Glaser P."/>
            <person name="Naas T."/>
        </authorList>
    </citation>
    <scope>NUCLEOTIDE SEQUENCE [LARGE SCALE GENOMIC DNA]</scope>
    <source>
        <strain evidence="3 4">JAB-1</strain>
    </source>
</reference>
<name>A0A220UQC7_9GAMM</name>
<keyword evidence="1" id="KW-0732">Signal</keyword>
<evidence type="ECO:0000313" key="3">
    <source>
        <dbReference type="EMBL" id="ASK70407.1"/>
    </source>
</evidence>
<dbReference type="InterPro" id="IPR025164">
    <property type="entry name" value="Toastrack_DUF4097"/>
</dbReference>
<organism evidence="3 4">
    <name type="scientific">Shewanella bicestrii</name>
    <dbReference type="NCBI Taxonomy" id="2018305"/>
    <lineage>
        <taxon>Bacteria</taxon>
        <taxon>Pseudomonadati</taxon>
        <taxon>Pseudomonadota</taxon>
        <taxon>Gammaproteobacteria</taxon>
        <taxon>Alteromonadales</taxon>
        <taxon>Shewanellaceae</taxon>
        <taxon>Shewanella</taxon>
    </lineage>
</organism>
<gene>
    <name evidence="3" type="ORF">CF168_16960</name>
</gene>
<feature type="signal peptide" evidence="1">
    <location>
        <begin position="1"/>
        <end position="26"/>
    </location>
</feature>
<evidence type="ECO:0000259" key="2">
    <source>
        <dbReference type="Pfam" id="PF13349"/>
    </source>
</evidence>
<feature type="domain" description="DUF4097" evidence="2">
    <location>
        <begin position="42"/>
        <end position="217"/>
    </location>
</feature>
<evidence type="ECO:0000313" key="4">
    <source>
        <dbReference type="Proteomes" id="UP000198367"/>
    </source>
</evidence>